<comment type="caution">
    <text evidence="1">The sequence shown here is derived from an EMBL/GenBank/DDBJ whole genome shotgun (WGS) entry which is preliminary data.</text>
</comment>
<keyword evidence="2" id="KW-1185">Reference proteome</keyword>
<dbReference type="EMBL" id="BGPR01024677">
    <property type="protein sequence ID" value="GBN92928.1"/>
    <property type="molecule type" value="Genomic_DNA"/>
</dbReference>
<gene>
    <name evidence="1" type="ORF">AVEN_242275_1</name>
</gene>
<evidence type="ECO:0000313" key="2">
    <source>
        <dbReference type="Proteomes" id="UP000499080"/>
    </source>
</evidence>
<name>A0A4Y2SX11_ARAVE</name>
<organism evidence="1 2">
    <name type="scientific">Araneus ventricosus</name>
    <name type="common">Orbweaver spider</name>
    <name type="synonym">Epeira ventricosa</name>
    <dbReference type="NCBI Taxonomy" id="182803"/>
    <lineage>
        <taxon>Eukaryota</taxon>
        <taxon>Metazoa</taxon>
        <taxon>Ecdysozoa</taxon>
        <taxon>Arthropoda</taxon>
        <taxon>Chelicerata</taxon>
        <taxon>Arachnida</taxon>
        <taxon>Araneae</taxon>
        <taxon>Araneomorphae</taxon>
        <taxon>Entelegynae</taxon>
        <taxon>Araneoidea</taxon>
        <taxon>Araneidae</taxon>
        <taxon>Araneus</taxon>
    </lineage>
</organism>
<accession>A0A4Y2SX11</accession>
<dbReference type="AlphaFoldDB" id="A0A4Y2SX11"/>
<reference evidence="1 2" key="1">
    <citation type="journal article" date="2019" name="Sci. Rep.">
        <title>Orb-weaving spider Araneus ventricosus genome elucidates the spidroin gene catalogue.</title>
        <authorList>
            <person name="Kono N."/>
            <person name="Nakamura H."/>
            <person name="Ohtoshi R."/>
            <person name="Moran D.A.P."/>
            <person name="Shinohara A."/>
            <person name="Yoshida Y."/>
            <person name="Fujiwara M."/>
            <person name="Mori M."/>
            <person name="Tomita M."/>
            <person name="Arakawa K."/>
        </authorList>
    </citation>
    <scope>NUCLEOTIDE SEQUENCE [LARGE SCALE GENOMIC DNA]</scope>
</reference>
<sequence length="105" mass="11437">MCSVGLVPQNVSNVLSILTRSFPSDLSSALHPLGGYAPMIARSIINKERNYIFPKKFTQAPGSGFCRTGDLRRDRAHRVNGAVNELSGPKAQTLPLGHRGPSIWH</sequence>
<protein>
    <submittedName>
        <fullName evidence="1">Uncharacterized protein</fullName>
    </submittedName>
</protein>
<evidence type="ECO:0000313" key="1">
    <source>
        <dbReference type="EMBL" id="GBN92928.1"/>
    </source>
</evidence>
<proteinExistence type="predicted"/>
<dbReference type="Proteomes" id="UP000499080">
    <property type="component" value="Unassembled WGS sequence"/>
</dbReference>